<reference evidence="8" key="1">
    <citation type="submission" date="2020-03" db="EMBL/GenBank/DDBJ databases">
        <title>Transcriptomic Profiling of the Digestive Tract of the Rat Flea, Xenopsylla cheopis, Following Blood Feeding and Infection with Yersinia pestis.</title>
        <authorList>
            <person name="Bland D.M."/>
            <person name="Martens C.A."/>
            <person name="Virtaneva K."/>
            <person name="Kanakabandi K."/>
            <person name="Long D."/>
            <person name="Rosenke R."/>
            <person name="Saturday G.A."/>
            <person name="Hoyt F.H."/>
            <person name="Bruno D.P."/>
            <person name="Ribeiro J.M.C."/>
            <person name="Hinnebusch J."/>
        </authorList>
    </citation>
    <scope>NUCLEOTIDE SEQUENCE</scope>
</reference>
<evidence type="ECO:0000256" key="5">
    <source>
        <dbReference type="ARBA" id="ARBA00023136"/>
    </source>
</evidence>
<comment type="function">
    <text evidence="7">Choline transporter.</text>
</comment>
<evidence type="ECO:0000256" key="1">
    <source>
        <dbReference type="ARBA" id="ARBA00004141"/>
    </source>
</evidence>
<dbReference type="GO" id="GO:0022857">
    <property type="term" value="F:transmembrane transporter activity"/>
    <property type="evidence" value="ECO:0007669"/>
    <property type="project" value="UniProtKB-UniRule"/>
</dbReference>
<keyword evidence="4 7" id="KW-1133">Transmembrane helix</keyword>
<evidence type="ECO:0000256" key="4">
    <source>
        <dbReference type="ARBA" id="ARBA00022989"/>
    </source>
</evidence>
<feature type="transmembrane region" description="Helical" evidence="7">
    <location>
        <begin position="29"/>
        <end position="50"/>
    </location>
</feature>
<dbReference type="PANTHER" id="PTHR12385:SF14">
    <property type="entry name" value="CHOLINE TRANSPORTER-LIKE 2"/>
    <property type="match status" value="1"/>
</dbReference>
<feature type="transmembrane region" description="Helical" evidence="7">
    <location>
        <begin position="508"/>
        <end position="528"/>
    </location>
</feature>
<evidence type="ECO:0000256" key="3">
    <source>
        <dbReference type="ARBA" id="ARBA00022692"/>
    </source>
</evidence>
<comment type="similarity">
    <text evidence="2 7">Belongs to the CTL (choline transporter-like) family.</text>
</comment>
<dbReference type="Pfam" id="PF04515">
    <property type="entry name" value="Choline_transpo"/>
    <property type="match status" value="1"/>
</dbReference>
<name>A0A6M2DWF0_XENCH</name>
<dbReference type="PANTHER" id="PTHR12385">
    <property type="entry name" value="CHOLINE TRANSPORTER-LIKE (SLC FAMILY 44)"/>
    <property type="match status" value="1"/>
</dbReference>
<accession>A0A6M2DWF0</accession>
<sequence>MGKVDYDEKPIPYDPNFRGPIKHRSCTDIICLIIFLAFVIAWIGIGIYAVTNGDIDKVLHPDDSLKRKCGVHPDVKDKPYLLFFDLVKCAKSGQGPCYTPQVCVDKCPDKDFYFNVHVNERTDVYSLREMLICKPEVNKTRDVLNYESARTLVQNKQCLDKYFQTKVDAYSNICIPVDMQKHARNNGIRTKSLEEAFMSAKSLMRSETFAPEQIVDDLALTWWKIVLLLFGAMLLCLVYIVAMRWLAEFFVWFSIGLVIAILAAGCGIAFYYFAVADSEDDTRYLLVAAGLVPGILLLLIIIVLCCSCKNIKISIALIKLSGRAIGSLRSTLIFPLYPWTLQCVVLACAVVVAMYLISLDNNGSSILDPFHNMRQQLRTDGSWNCTQYLKSIDEDHVPIPCNENFVKENCIRMFSEPIHYDESHFDAYEHCKMAPRIFDDIDDDDNEKNDYLPLIFHAYNIVALVWLVTFIQMMSDMVLAMSFATWYWTWKKKDVPFFTVFNSTVKTYTYHTGTLAFGSLLLTICRIIRYMLKEQKNGGNACYTCLLCLCRCIFWCIERIIKFITKYATIMCAIHGKNFCTSAKNSMSLILRNVGLFSIGNFVTSSLLFMSKLLVTLIMGIIAYAVFGDDWIALPVDEKVLYWYTPVAIVAAGTFIVATVFFAVYDMAIDTIALCFLEDCERNDGSPDRPYFMSTELLKIMEKSNKKQ</sequence>
<feature type="transmembrane region" description="Helical" evidence="7">
    <location>
        <begin position="284"/>
        <end position="306"/>
    </location>
</feature>
<keyword evidence="3 7" id="KW-0812">Transmembrane</keyword>
<feature type="transmembrane region" description="Helical" evidence="7">
    <location>
        <begin position="594"/>
        <end position="627"/>
    </location>
</feature>
<keyword evidence="5 7" id="KW-0472">Membrane</keyword>
<evidence type="ECO:0000256" key="2">
    <source>
        <dbReference type="ARBA" id="ARBA00007168"/>
    </source>
</evidence>
<evidence type="ECO:0000256" key="7">
    <source>
        <dbReference type="RuleBase" id="RU368066"/>
    </source>
</evidence>
<proteinExistence type="inferred from homology"/>
<protein>
    <recommendedName>
        <fullName evidence="7">Choline transporter-like protein</fullName>
    </recommendedName>
</protein>
<dbReference type="GO" id="GO:0005886">
    <property type="term" value="C:plasma membrane"/>
    <property type="evidence" value="ECO:0007669"/>
    <property type="project" value="UniProtKB-SubCell"/>
</dbReference>
<evidence type="ECO:0000256" key="6">
    <source>
        <dbReference type="ARBA" id="ARBA00023180"/>
    </source>
</evidence>
<evidence type="ECO:0000313" key="8">
    <source>
        <dbReference type="EMBL" id="NOV49391.1"/>
    </source>
</evidence>
<feature type="transmembrane region" description="Helical" evidence="7">
    <location>
        <begin position="461"/>
        <end position="488"/>
    </location>
</feature>
<dbReference type="AlphaFoldDB" id="A0A6M2DWF0"/>
<keyword evidence="6" id="KW-0325">Glycoprotein</keyword>
<comment type="subcellular location">
    <subcellularLocation>
        <location evidence="7">Cell membrane</location>
        <topology evidence="7">Multi-pass membrane protein</topology>
    </subcellularLocation>
    <subcellularLocation>
        <location evidence="1">Membrane</location>
        <topology evidence="1">Multi-pass membrane protein</topology>
    </subcellularLocation>
</comment>
<organism evidence="8">
    <name type="scientific">Xenopsylla cheopis</name>
    <name type="common">Oriental rat flea</name>
    <name type="synonym">Pulex cheopis</name>
    <dbReference type="NCBI Taxonomy" id="163159"/>
    <lineage>
        <taxon>Eukaryota</taxon>
        <taxon>Metazoa</taxon>
        <taxon>Ecdysozoa</taxon>
        <taxon>Arthropoda</taxon>
        <taxon>Hexapoda</taxon>
        <taxon>Insecta</taxon>
        <taxon>Pterygota</taxon>
        <taxon>Neoptera</taxon>
        <taxon>Endopterygota</taxon>
        <taxon>Siphonaptera</taxon>
        <taxon>Pulicidae</taxon>
        <taxon>Xenopsyllinae</taxon>
        <taxon>Xenopsylla</taxon>
    </lineage>
</organism>
<dbReference type="EMBL" id="GIIL01005665">
    <property type="protein sequence ID" value="NOV49391.1"/>
    <property type="molecule type" value="Transcribed_RNA"/>
</dbReference>
<feature type="transmembrane region" description="Helical" evidence="7">
    <location>
        <begin position="222"/>
        <end position="242"/>
    </location>
</feature>
<dbReference type="InterPro" id="IPR007603">
    <property type="entry name" value="Choline_transptr-like"/>
</dbReference>
<feature type="transmembrane region" description="Helical" evidence="7">
    <location>
        <begin position="642"/>
        <end position="665"/>
    </location>
</feature>
<feature type="transmembrane region" description="Helical" evidence="7">
    <location>
        <begin position="249"/>
        <end position="272"/>
    </location>
</feature>